<feature type="binding site" evidence="9">
    <location>
        <position position="29"/>
    </location>
    <ligand>
        <name>NADPH</name>
        <dbReference type="ChEBI" id="CHEBI:57783"/>
    </ligand>
</feature>
<evidence type="ECO:0000256" key="7">
    <source>
        <dbReference type="ARBA" id="ARBA00023229"/>
    </source>
</evidence>
<dbReference type="InterPro" id="IPR036291">
    <property type="entry name" value="NAD(P)-bd_dom_sf"/>
</dbReference>
<dbReference type="Pfam" id="PF02670">
    <property type="entry name" value="DXP_reductoisom"/>
    <property type="match status" value="1"/>
</dbReference>
<feature type="binding site" evidence="9">
    <location>
        <position position="142"/>
    </location>
    <ligand>
        <name>NADPH</name>
        <dbReference type="ChEBI" id="CHEBI:57783"/>
    </ligand>
</feature>
<feature type="binding site" evidence="9">
    <location>
        <position position="170"/>
    </location>
    <ligand>
        <name>Mn(2+)</name>
        <dbReference type="ChEBI" id="CHEBI:29035"/>
    </ligand>
</feature>
<gene>
    <name evidence="9" type="primary">dxr</name>
    <name evidence="13" type="ORF">DQK91_00335</name>
</gene>
<comment type="catalytic activity">
    <reaction evidence="8">
        <text>2-C-methyl-D-erythritol 4-phosphate + NADP(+) = 1-deoxy-D-xylulose 5-phosphate + NADPH + H(+)</text>
        <dbReference type="Rhea" id="RHEA:13717"/>
        <dbReference type="ChEBI" id="CHEBI:15378"/>
        <dbReference type="ChEBI" id="CHEBI:57783"/>
        <dbReference type="ChEBI" id="CHEBI:57792"/>
        <dbReference type="ChEBI" id="CHEBI:58262"/>
        <dbReference type="ChEBI" id="CHEBI:58349"/>
        <dbReference type="EC" id="1.1.1.267"/>
    </reaction>
    <physiologicalReaction direction="right-to-left" evidence="8">
        <dbReference type="Rhea" id="RHEA:13719"/>
    </physiologicalReaction>
</comment>
<evidence type="ECO:0000256" key="6">
    <source>
        <dbReference type="ARBA" id="ARBA00023211"/>
    </source>
</evidence>
<dbReference type="InterPro" id="IPR003821">
    <property type="entry name" value="DXP_reductoisomerase"/>
</dbReference>
<dbReference type="InterPro" id="IPR026877">
    <property type="entry name" value="DXPR_C"/>
</dbReference>
<keyword evidence="3 9" id="KW-0479">Metal-binding</keyword>
<dbReference type="EC" id="1.1.1.267" evidence="9"/>
<dbReference type="OrthoDB" id="9806546at2"/>
<keyword evidence="13" id="KW-0413">Isomerase</keyword>
<evidence type="ECO:0000256" key="9">
    <source>
        <dbReference type="HAMAP-Rule" id="MF_00183"/>
    </source>
</evidence>
<dbReference type="NCBIfam" id="TIGR00243">
    <property type="entry name" value="Dxr"/>
    <property type="match status" value="1"/>
</dbReference>
<comment type="function">
    <text evidence="9">Catalyzes the NADPH-dependent rearrangement and reduction of 1-deoxy-D-xylulose-5-phosphate (DXP) to 2-C-methyl-D-erythritol 4-phosphate (MEP).</text>
</comment>
<keyword evidence="5 9" id="KW-0560">Oxidoreductase</keyword>
<feature type="binding site" evidence="9">
    <location>
        <position position="236"/>
    </location>
    <ligand>
        <name>1-deoxy-D-xylulose 5-phosphate</name>
        <dbReference type="ChEBI" id="CHEBI:57792"/>
    </ligand>
</feature>
<dbReference type="Gene3D" id="3.40.50.720">
    <property type="entry name" value="NAD(P)-binding Rossmann-like Domain"/>
    <property type="match status" value="1"/>
</dbReference>
<dbReference type="GO" id="GO:0030604">
    <property type="term" value="F:1-deoxy-D-xylulose-5-phosphate reductoisomerase activity"/>
    <property type="evidence" value="ECO:0007669"/>
    <property type="project" value="UniProtKB-UniRule"/>
</dbReference>
<feature type="binding site" evidence="9">
    <location>
        <position position="57"/>
    </location>
    <ligand>
        <name>NADPH</name>
        <dbReference type="ChEBI" id="CHEBI:57783"/>
    </ligand>
</feature>
<dbReference type="GO" id="GO:0051484">
    <property type="term" value="P:isopentenyl diphosphate biosynthetic process, methylerythritol 4-phosphate pathway involved in terpenoid biosynthetic process"/>
    <property type="evidence" value="ECO:0007669"/>
    <property type="project" value="TreeGrafter"/>
</dbReference>
<dbReference type="HAMAP" id="MF_00183">
    <property type="entry name" value="DXP_reductoisom"/>
    <property type="match status" value="1"/>
</dbReference>
<evidence type="ECO:0000256" key="2">
    <source>
        <dbReference type="ARBA" id="ARBA00006825"/>
    </source>
</evidence>
<dbReference type="SUPFAM" id="SSF55347">
    <property type="entry name" value="Glyceraldehyde-3-phosphate dehydrogenase-like, C-terminal domain"/>
    <property type="match status" value="1"/>
</dbReference>
<evidence type="ECO:0000256" key="4">
    <source>
        <dbReference type="ARBA" id="ARBA00022857"/>
    </source>
</evidence>
<dbReference type="Pfam" id="PF08436">
    <property type="entry name" value="DXP_redisom_C"/>
    <property type="match status" value="1"/>
</dbReference>
<dbReference type="PIRSF" id="PIRSF006205">
    <property type="entry name" value="Dxp_reductismrs"/>
    <property type="match status" value="1"/>
</dbReference>
<dbReference type="SUPFAM" id="SSF69055">
    <property type="entry name" value="1-deoxy-D-xylulose-5-phosphate reductoisomerase, C-terminal domain"/>
    <property type="match status" value="1"/>
</dbReference>
<evidence type="ECO:0000259" key="11">
    <source>
        <dbReference type="Pfam" id="PF08436"/>
    </source>
</evidence>
<evidence type="ECO:0000256" key="8">
    <source>
        <dbReference type="ARBA" id="ARBA00048543"/>
    </source>
</evidence>
<dbReference type="FunFam" id="3.40.50.720:FF:000045">
    <property type="entry name" value="1-deoxy-D-xylulose 5-phosphate reductoisomerase"/>
    <property type="match status" value="1"/>
</dbReference>
<feature type="binding site" evidence="9">
    <location>
        <position position="223"/>
    </location>
    <ligand>
        <name>NADPH</name>
        <dbReference type="ChEBI" id="CHEBI:57783"/>
    </ligand>
</feature>
<feature type="domain" description="DXP reductoisomerase C-terminal" evidence="12">
    <location>
        <begin position="279"/>
        <end position="400"/>
    </location>
</feature>
<dbReference type="SUPFAM" id="SSF51735">
    <property type="entry name" value="NAD(P)-binding Rossmann-fold domains"/>
    <property type="match status" value="1"/>
</dbReference>
<comment type="similarity">
    <text evidence="2 9">Belongs to the DXR family.</text>
</comment>
<feature type="binding site" evidence="9">
    <location>
        <position position="230"/>
    </location>
    <ligand>
        <name>1-deoxy-D-xylulose 5-phosphate</name>
        <dbReference type="ChEBI" id="CHEBI:57792"/>
    </ligand>
</feature>
<evidence type="ECO:0000256" key="5">
    <source>
        <dbReference type="ARBA" id="ARBA00023002"/>
    </source>
</evidence>
<feature type="binding site" evidence="9">
    <location>
        <position position="56"/>
    </location>
    <ligand>
        <name>NADPH</name>
        <dbReference type="ChEBI" id="CHEBI:57783"/>
    </ligand>
</feature>
<sequence length="409" mass="43712">MTTVNYISALPEPDALPPFPRRLSVIGSTGSIGCNALAVAAEHPDSFCVVALAGGRNIARLAVQAEQFRPDYLCVLNEALARELATLLPSNYRPQILTGPEGYETLASLDEADVVLSSVVGAAGLRPTLAAVRAGKIVALANKEALVLAGELIREACRETNAVVLPVDSEHNALFQAMAGHAGHGLRRIIITASGGPFRGRDAAFLEKVTPKQALAHPTWSMGAKISIDSATLMNKGLEVIEAHQLYGLSPKHIDVVVHPQSIVHSLVEYEDGSLLAHLGPADMRIPIAYCLCWPRRLPLQLEPLDLIKAGTLTFEEPDLTTFPCLRLAFEALDPRTGSQAARVALNAANEEAVSLFLGESIAFGAIPRLCEQAVNAIHAAADARLDLPAILDIDTETRHKVREWAATL</sequence>
<dbReference type="GO" id="GO:0016853">
    <property type="term" value="F:isomerase activity"/>
    <property type="evidence" value="ECO:0007669"/>
    <property type="project" value="UniProtKB-KW"/>
</dbReference>
<evidence type="ECO:0000256" key="3">
    <source>
        <dbReference type="ARBA" id="ARBA00022723"/>
    </source>
</evidence>
<comment type="caution">
    <text evidence="13">The sequence shown here is derived from an EMBL/GenBank/DDBJ whole genome shotgun (WGS) entry which is preliminary data.</text>
</comment>
<feature type="binding site" evidence="9">
    <location>
        <position position="168"/>
    </location>
    <ligand>
        <name>Mn(2+)</name>
        <dbReference type="ChEBI" id="CHEBI:29035"/>
    </ligand>
</feature>
<dbReference type="UniPathway" id="UPA00056">
    <property type="reaction ID" value="UER00092"/>
</dbReference>
<dbReference type="PANTHER" id="PTHR30525:SF0">
    <property type="entry name" value="1-DEOXY-D-XYLULOSE 5-PHOSPHATE REDUCTOISOMERASE, CHLOROPLASTIC"/>
    <property type="match status" value="1"/>
</dbReference>
<feature type="binding site" evidence="9">
    <location>
        <position position="235"/>
    </location>
    <ligand>
        <name>1-deoxy-D-xylulose 5-phosphate</name>
        <dbReference type="ChEBI" id="CHEBI:57792"/>
    </ligand>
</feature>
<dbReference type="Proteomes" id="UP000434052">
    <property type="component" value="Unassembled WGS sequence"/>
</dbReference>
<feature type="binding site" evidence="9">
    <location>
        <position position="217"/>
    </location>
    <ligand>
        <name>1-deoxy-D-xylulose 5-phosphate</name>
        <dbReference type="ChEBI" id="CHEBI:57792"/>
    </ligand>
</feature>
<dbReference type="RefSeq" id="WP_144233442.1">
    <property type="nucleotide sequence ID" value="NZ_QMIF01000001.1"/>
</dbReference>
<dbReference type="AlphaFoldDB" id="A0A6P1ZKT0"/>
<name>A0A6P1ZKT0_9BACT</name>
<feature type="binding site" evidence="9">
    <location>
        <position position="239"/>
    </location>
    <ligand>
        <name>1-deoxy-D-xylulose 5-phosphate</name>
        <dbReference type="ChEBI" id="CHEBI:57792"/>
    </ligand>
</feature>
<evidence type="ECO:0000313" key="13">
    <source>
        <dbReference type="EMBL" id="TVM36406.1"/>
    </source>
</evidence>
<dbReference type="Gene3D" id="1.10.1740.10">
    <property type="match status" value="1"/>
</dbReference>
<feature type="binding site" evidence="9">
    <location>
        <position position="144"/>
    </location>
    <ligand>
        <name>NADPH</name>
        <dbReference type="ChEBI" id="CHEBI:57783"/>
    </ligand>
</feature>
<feature type="binding site" evidence="9">
    <location>
        <position position="55"/>
    </location>
    <ligand>
        <name>NADPH</name>
        <dbReference type="ChEBI" id="CHEBI:57783"/>
    </ligand>
</feature>
<dbReference type="Pfam" id="PF13288">
    <property type="entry name" value="DXPR_C"/>
    <property type="match status" value="1"/>
</dbReference>
<dbReference type="PANTHER" id="PTHR30525">
    <property type="entry name" value="1-DEOXY-D-XYLULOSE 5-PHOSPHATE REDUCTOISOMERASE"/>
    <property type="match status" value="1"/>
</dbReference>
<dbReference type="GO" id="GO:0070402">
    <property type="term" value="F:NADPH binding"/>
    <property type="evidence" value="ECO:0007669"/>
    <property type="project" value="InterPro"/>
</dbReference>
<evidence type="ECO:0000259" key="12">
    <source>
        <dbReference type="Pfam" id="PF13288"/>
    </source>
</evidence>
<dbReference type="InterPro" id="IPR013644">
    <property type="entry name" value="DXP_reductoisomerase_C"/>
</dbReference>
<proteinExistence type="inferred from homology"/>
<organism evidence="13 14">
    <name type="scientific">Oceanidesulfovibrio marinus</name>
    <dbReference type="NCBI Taxonomy" id="370038"/>
    <lineage>
        <taxon>Bacteria</taxon>
        <taxon>Pseudomonadati</taxon>
        <taxon>Thermodesulfobacteriota</taxon>
        <taxon>Desulfovibrionia</taxon>
        <taxon>Desulfovibrionales</taxon>
        <taxon>Desulfovibrionaceae</taxon>
        <taxon>Oceanidesulfovibrio</taxon>
    </lineage>
</organism>
<evidence type="ECO:0000313" key="14">
    <source>
        <dbReference type="Proteomes" id="UP000434052"/>
    </source>
</evidence>
<keyword evidence="9" id="KW-0460">Magnesium</keyword>
<feature type="binding site" evidence="9">
    <location>
        <position position="32"/>
    </location>
    <ligand>
        <name>NADPH</name>
        <dbReference type="ChEBI" id="CHEBI:57783"/>
    </ligand>
</feature>
<feature type="binding site" evidence="9">
    <location>
        <position position="31"/>
    </location>
    <ligand>
        <name>NADPH</name>
        <dbReference type="ChEBI" id="CHEBI:57783"/>
    </ligand>
</feature>
<reference evidence="13 14" key="1">
    <citation type="submission" date="2018-06" db="EMBL/GenBank/DDBJ databases">
        <title>Complete genome of Desulfovibrio marinus P48SEP.</title>
        <authorList>
            <person name="Crispim J.S."/>
            <person name="Vidigal P.M.P."/>
            <person name="Silva L.C.F."/>
            <person name="Araujo L.C."/>
            <person name="Laguardia C.N."/>
            <person name="Dias R.S."/>
            <person name="Sousa M.P."/>
            <person name="Paula S.O."/>
            <person name="Silva C."/>
        </authorList>
    </citation>
    <scope>NUCLEOTIDE SEQUENCE [LARGE SCALE GENOMIC DNA]</scope>
    <source>
        <strain evidence="13 14">P48SEP</strain>
    </source>
</reference>
<evidence type="ECO:0000256" key="1">
    <source>
        <dbReference type="ARBA" id="ARBA00005094"/>
    </source>
</evidence>
<feature type="domain" description="1-deoxy-D-xylulose 5-phosphate reductoisomerase C-terminal" evidence="11">
    <location>
        <begin position="164"/>
        <end position="247"/>
    </location>
</feature>
<keyword evidence="6 9" id="KW-0464">Manganese</keyword>
<feature type="binding site" evidence="9">
    <location>
        <position position="170"/>
    </location>
    <ligand>
        <name>1-deoxy-D-xylulose 5-phosphate</name>
        <dbReference type="ChEBI" id="CHEBI:57792"/>
    </ligand>
</feature>
<feature type="binding site" evidence="9">
    <location>
        <position position="30"/>
    </location>
    <ligand>
        <name>NADPH</name>
        <dbReference type="ChEBI" id="CHEBI:57783"/>
    </ligand>
</feature>
<evidence type="ECO:0000259" key="10">
    <source>
        <dbReference type="Pfam" id="PF02670"/>
    </source>
</evidence>
<accession>A0A6P1ZKT0</accession>
<dbReference type="GO" id="GO:0030145">
    <property type="term" value="F:manganese ion binding"/>
    <property type="evidence" value="ECO:0007669"/>
    <property type="project" value="TreeGrafter"/>
</dbReference>
<dbReference type="InterPro" id="IPR036169">
    <property type="entry name" value="DXPR_C_sf"/>
</dbReference>
<comment type="cofactor">
    <cofactor evidence="9">
        <name>Mg(2+)</name>
        <dbReference type="ChEBI" id="CHEBI:18420"/>
    </cofactor>
    <cofactor evidence="9">
        <name>Mn(2+)</name>
        <dbReference type="ChEBI" id="CHEBI:29035"/>
    </cofactor>
</comment>
<comment type="pathway">
    <text evidence="1 9">Isoprenoid biosynthesis; isopentenyl diphosphate biosynthesis via DXP pathway; isopentenyl diphosphate from 1-deoxy-D-xylulose 5-phosphate: step 1/6.</text>
</comment>
<dbReference type="EMBL" id="QMIF01000001">
    <property type="protein sequence ID" value="TVM36406.1"/>
    <property type="molecule type" value="Genomic_DNA"/>
</dbReference>
<protein>
    <recommendedName>
        <fullName evidence="9">1-deoxy-D-xylulose 5-phosphate reductoisomerase</fullName>
        <shortName evidence="9">DXP reductoisomerase</shortName>
        <ecNumber evidence="9">1.1.1.267</ecNumber>
    </recommendedName>
    <alternativeName>
        <fullName evidence="9">1-deoxyxylulose-5-phosphate reductoisomerase</fullName>
    </alternativeName>
    <alternativeName>
        <fullName evidence="9">2-C-methyl-D-erythritol 4-phosphate synthase</fullName>
    </alternativeName>
</protein>
<feature type="domain" description="1-deoxy-D-xylulose 5-phosphate reductoisomerase N-terminal" evidence="10">
    <location>
        <begin position="23"/>
        <end position="150"/>
    </location>
</feature>
<keyword evidence="7 9" id="KW-0414">Isoprene biosynthesis</keyword>
<feature type="binding site" evidence="9">
    <location>
        <position position="194"/>
    </location>
    <ligand>
        <name>1-deoxy-D-xylulose 5-phosphate</name>
        <dbReference type="ChEBI" id="CHEBI:57792"/>
    </ligand>
</feature>
<keyword evidence="4 9" id="KW-0521">NADP</keyword>
<feature type="binding site" evidence="9">
    <location>
        <position position="169"/>
    </location>
    <ligand>
        <name>1-deoxy-D-xylulose 5-phosphate</name>
        <dbReference type="ChEBI" id="CHEBI:57792"/>
    </ligand>
</feature>
<feature type="binding site" evidence="9">
    <location>
        <position position="239"/>
    </location>
    <ligand>
        <name>Mn(2+)</name>
        <dbReference type="ChEBI" id="CHEBI:29035"/>
    </ligand>
</feature>
<feature type="binding site" evidence="9">
    <location>
        <position position="143"/>
    </location>
    <ligand>
        <name>1-deoxy-D-xylulose 5-phosphate</name>
        <dbReference type="ChEBI" id="CHEBI:57792"/>
    </ligand>
</feature>
<dbReference type="InterPro" id="IPR013512">
    <property type="entry name" value="DXP_reductoisomerase_N"/>
</dbReference>